<dbReference type="GO" id="GO:0006869">
    <property type="term" value="P:lipid transport"/>
    <property type="evidence" value="ECO:0007669"/>
    <property type="project" value="UniProtKB-KW"/>
</dbReference>
<evidence type="ECO:0000256" key="11">
    <source>
        <dbReference type="SAM" id="MobiDB-lite"/>
    </source>
</evidence>
<accession>A0A0S3SHQ6</accession>
<dbReference type="GO" id="GO:0061709">
    <property type="term" value="P:reticulophagy"/>
    <property type="evidence" value="ECO:0007669"/>
    <property type="project" value="TreeGrafter"/>
</dbReference>
<dbReference type="Proteomes" id="UP000291084">
    <property type="component" value="Chromosome 7"/>
</dbReference>
<name>A0A0S3SHQ6_PHAAN</name>
<keyword evidence="4 10" id="KW-0813">Transport</keyword>
<evidence type="ECO:0000256" key="8">
    <source>
        <dbReference type="ARBA" id="ARBA00023055"/>
    </source>
</evidence>
<dbReference type="GO" id="GO:0000422">
    <property type="term" value="P:autophagy of mitochondrion"/>
    <property type="evidence" value="ECO:0007669"/>
    <property type="project" value="TreeGrafter"/>
</dbReference>
<keyword evidence="8 10" id="KW-0445">Lipid transport</keyword>
<gene>
    <name evidence="12" type="primary">Vigan.07G107500</name>
    <name evidence="12" type="ORF">VIGAN_07107500</name>
</gene>
<dbReference type="AlphaFoldDB" id="A0A0S3SHQ6"/>
<evidence type="ECO:0000313" key="13">
    <source>
        <dbReference type="Proteomes" id="UP000291084"/>
    </source>
</evidence>
<evidence type="ECO:0000256" key="9">
    <source>
        <dbReference type="ARBA" id="ARBA00023136"/>
    </source>
</evidence>
<evidence type="ECO:0000256" key="2">
    <source>
        <dbReference type="ARBA" id="ARBA00006185"/>
    </source>
</evidence>
<reference evidence="12 13" key="1">
    <citation type="journal article" date="2015" name="Sci. Rep.">
        <title>The power of single molecule real-time sequencing technology in the de novo assembly of a eukaryotic genome.</title>
        <authorList>
            <person name="Sakai H."/>
            <person name="Naito K."/>
            <person name="Ogiso-Tanaka E."/>
            <person name="Takahashi Y."/>
            <person name="Iseki K."/>
            <person name="Muto C."/>
            <person name="Satou K."/>
            <person name="Teruya K."/>
            <person name="Shiroma A."/>
            <person name="Shimoji M."/>
            <person name="Hirano T."/>
            <person name="Itoh T."/>
            <person name="Kaga A."/>
            <person name="Tomooka N."/>
        </authorList>
    </citation>
    <scope>NUCLEOTIDE SEQUENCE [LARGE SCALE GENOMIC DNA]</scope>
    <source>
        <strain evidence="13">cv. Shumari</strain>
    </source>
</reference>
<evidence type="ECO:0000256" key="4">
    <source>
        <dbReference type="ARBA" id="ARBA00022448"/>
    </source>
</evidence>
<dbReference type="InterPro" id="IPR007241">
    <property type="entry name" value="Autophagy-rel_prot_9"/>
</dbReference>
<keyword evidence="9" id="KW-0472">Membrane</keyword>
<evidence type="ECO:0000256" key="5">
    <source>
        <dbReference type="ARBA" id="ARBA00022692"/>
    </source>
</evidence>
<dbReference type="EMBL" id="AP015040">
    <property type="protein sequence ID" value="BAT92374.1"/>
    <property type="molecule type" value="Genomic_DNA"/>
</dbReference>
<comment type="subcellular location">
    <subcellularLocation>
        <location evidence="1 10">Preautophagosomal structure membrane</location>
        <topology evidence="1 10">Multi-pass membrane protein</topology>
    </subcellularLocation>
</comment>
<evidence type="ECO:0000256" key="6">
    <source>
        <dbReference type="ARBA" id="ARBA00022989"/>
    </source>
</evidence>
<evidence type="ECO:0000313" key="12">
    <source>
        <dbReference type="EMBL" id="BAT92374.1"/>
    </source>
</evidence>
<dbReference type="GO" id="GO:0034497">
    <property type="term" value="P:protein localization to phagophore assembly site"/>
    <property type="evidence" value="ECO:0007669"/>
    <property type="project" value="TreeGrafter"/>
</dbReference>
<dbReference type="GO" id="GO:0034045">
    <property type="term" value="C:phagophore assembly site membrane"/>
    <property type="evidence" value="ECO:0007669"/>
    <property type="project" value="UniProtKB-SubCell"/>
</dbReference>
<evidence type="ECO:0000256" key="7">
    <source>
        <dbReference type="ARBA" id="ARBA00023006"/>
    </source>
</evidence>
<organism evidence="12 13">
    <name type="scientific">Vigna angularis var. angularis</name>
    <dbReference type="NCBI Taxonomy" id="157739"/>
    <lineage>
        <taxon>Eukaryota</taxon>
        <taxon>Viridiplantae</taxon>
        <taxon>Streptophyta</taxon>
        <taxon>Embryophyta</taxon>
        <taxon>Tracheophyta</taxon>
        <taxon>Spermatophyta</taxon>
        <taxon>Magnoliopsida</taxon>
        <taxon>eudicotyledons</taxon>
        <taxon>Gunneridae</taxon>
        <taxon>Pentapetalae</taxon>
        <taxon>rosids</taxon>
        <taxon>fabids</taxon>
        <taxon>Fabales</taxon>
        <taxon>Fabaceae</taxon>
        <taxon>Papilionoideae</taxon>
        <taxon>50 kb inversion clade</taxon>
        <taxon>NPAAA clade</taxon>
        <taxon>indigoferoid/millettioid clade</taxon>
        <taxon>Phaseoleae</taxon>
        <taxon>Vigna</taxon>
    </lineage>
</organism>
<evidence type="ECO:0000256" key="1">
    <source>
        <dbReference type="ARBA" id="ARBA00004511"/>
    </source>
</evidence>
<comment type="function">
    <text evidence="10">Phospholipid scramblase involved in autophagy. Cycles between the preautophagosomal structure/phagophore assembly site (PAS) and the cytoplasmic vesicle pool and supplies membrane for the growing autophagosome. Lipid scramblase activity plays a key role in preautophagosomal structure/phagophore assembly by distributing the phospholipids that arrive through ATG2 from the cytoplasmic to the luminal leaflet of the bilayer, thereby driving autophagosomal membrane expansion.</text>
</comment>
<keyword evidence="7 10" id="KW-0072">Autophagy</keyword>
<keyword evidence="13" id="KW-1185">Reference proteome</keyword>
<evidence type="ECO:0000256" key="3">
    <source>
        <dbReference type="ARBA" id="ARBA00018074"/>
    </source>
</evidence>
<protein>
    <recommendedName>
        <fullName evidence="3 10">Autophagy-related protein 9</fullName>
    </recommendedName>
</protein>
<dbReference type="GO" id="GO:0034727">
    <property type="term" value="P:piecemeal microautophagy of the nucleus"/>
    <property type="evidence" value="ECO:0007669"/>
    <property type="project" value="TreeGrafter"/>
</dbReference>
<keyword evidence="5" id="KW-0812">Transmembrane</keyword>
<dbReference type="PANTHER" id="PTHR13038:SF10">
    <property type="entry name" value="AUTOPHAGY-RELATED PROTEIN 9"/>
    <property type="match status" value="1"/>
</dbReference>
<proteinExistence type="inferred from homology"/>
<sequence>MRFTHLSSEIHRSRNHRQTELQRWWTDRRHGKESTKSVRAEFATLFQYTGMMLLEEMASIFLTPYFLRLHSITNAIFSRNLDKGNTRFHELPKENVPAAQHVSAYSNNERVLKGYQSIRFHELSKGPVPAGGSSHRSNHHHGQSPPHNTRHIINGSINFSK</sequence>
<keyword evidence="6" id="KW-1133">Transmembrane helix</keyword>
<comment type="similarity">
    <text evidence="2 10">Belongs to the ATG9 family.</text>
</comment>
<feature type="region of interest" description="Disordered" evidence="11">
    <location>
        <begin position="126"/>
        <end position="161"/>
    </location>
</feature>
<dbReference type="PANTHER" id="PTHR13038">
    <property type="entry name" value="APG9 AUTOPHAGY 9"/>
    <property type="match status" value="1"/>
</dbReference>
<dbReference type="GO" id="GO:0005776">
    <property type="term" value="C:autophagosome"/>
    <property type="evidence" value="ECO:0007669"/>
    <property type="project" value="TreeGrafter"/>
</dbReference>
<dbReference type="Pfam" id="PF04109">
    <property type="entry name" value="ATG9"/>
    <property type="match status" value="1"/>
</dbReference>
<evidence type="ECO:0000256" key="10">
    <source>
        <dbReference type="RuleBase" id="RU364027"/>
    </source>
</evidence>